<name>A0ABP6NQV5_9ACTN</name>
<dbReference type="Pfam" id="PF13688">
    <property type="entry name" value="Reprolysin_5"/>
    <property type="match status" value="1"/>
</dbReference>
<dbReference type="InterPro" id="IPR024079">
    <property type="entry name" value="MetalloPept_cat_dom_sf"/>
</dbReference>
<dbReference type="RefSeq" id="WP_344686592.1">
    <property type="nucleotide sequence ID" value="NZ_BAAAVV010000001.1"/>
</dbReference>
<keyword evidence="2" id="KW-1185">Reference proteome</keyword>
<dbReference type="Proteomes" id="UP001499924">
    <property type="component" value="Unassembled WGS sequence"/>
</dbReference>
<proteinExistence type="predicted"/>
<evidence type="ECO:0000313" key="2">
    <source>
        <dbReference type="Proteomes" id="UP001499924"/>
    </source>
</evidence>
<protein>
    <recommendedName>
        <fullName evidence="3">Metallo-peptidase family M12B Reprolysin-like</fullName>
    </recommendedName>
</protein>
<sequence length="967" mass="101088">MSVRRRPPVSRRFLLGLAVVVAAPVLAVPGVAVGEEATREIVVGELVTVWPEYEDLDETEEHADEGPLSYVRTDDGDSVRVDTADVESIASGATVELTLGREVSDPASVEQGFEEAHEVLSTEVLAAAPAEPGPTAPASPPYTNSVTVVMVNPAGGVRDSTTLTDVVAAVNGPVADFWEQETGGAVKVGVTASHDWIDTAASCENPYALWYEVADDVNFVEGAGKHLLLYVTSAPEALPGCAYGLAEVTSIPSSGSSGGFAYVRDVETSVIAHELGHNFGLGHSSARNCRGSGYSGSCAVAEYRDYYDVMGASWDQLGSLNVEQSQNLGYEGSTKPFALGYPAETVSLAPVSQRSGYRVITLDAGGTRYSLEYRPASGQDAWLSSGANWIGLQPGVLLRMRSTGDNTSMLLDGTPSPEAQWSQDLEVALPVGTPVRINANDGSGDAFLVTVESVSASEARIHLEMAPVAGSPLVRTAADPAVYLLSGEMKYVVPDLSTLAALAPLGQVRFVSDQVLNNRQTSPLEMKRVFTDPDGSAYFVDAGIKLPFPSCAEVLEFGRACSSAIPLEQALIDRFHAGPPITQLYRTTSGKTFYVDDGVKREVVDDAALTAAGLPTTGVRLLETGIGYLPYGPPITRDGVALLNRMTGGVTLSVGGGFAAVPEPLRAATPLRTLPMRALDDASLRQLTRPVISSPVVQQAGGGPAFLLTETGKREITDPGMLPAVPTEVSAGFLALFPDVGSFGGTGFVKGSATGAVYVLDEGRRRVVSSWSDLLALNSGNASPSILTIDQRLASLLPTGPAQMGPGALIHSPRSGAVFFVNGASELIPVGSFNTTGELGATRVVAVPDAVVDSYTVRGSGLGTAVDCSGTRYLGLGGQLHQVGTDVAAHYALAYTSLDPRACAALPKAWNLTRFLRADTGAIYYVENGVKRPIRSYGAYLALGGTPANTIRASAFALSLVPTGSPW</sequence>
<accession>A0ABP6NQV5</accession>
<reference evidence="2" key="1">
    <citation type="journal article" date="2019" name="Int. J. Syst. Evol. Microbiol.">
        <title>The Global Catalogue of Microorganisms (GCM) 10K type strain sequencing project: providing services to taxonomists for standard genome sequencing and annotation.</title>
        <authorList>
            <consortium name="The Broad Institute Genomics Platform"/>
            <consortium name="The Broad Institute Genome Sequencing Center for Infectious Disease"/>
            <person name="Wu L."/>
            <person name="Ma J."/>
        </authorList>
    </citation>
    <scope>NUCLEOTIDE SEQUENCE [LARGE SCALE GENOMIC DNA]</scope>
    <source>
        <strain evidence="2">JCM 15614</strain>
    </source>
</reference>
<dbReference type="SUPFAM" id="SSF55486">
    <property type="entry name" value="Metalloproteases ('zincins'), catalytic domain"/>
    <property type="match status" value="1"/>
</dbReference>
<evidence type="ECO:0000313" key="1">
    <source>
        <dbReference type="EMBL" id="GAA3154350.1"/>
    </source>
</evidence>
<evidence type="ECO:0008006" key="3">
    <source>
        <dbReference type="Google" id="ProtNLM"/>
    </source>
</evidence>
<dbReference type="Gene3D" id="3.40.390.10">
    <property type="entry name" value="Collagenase (Catalytic Domain)"/>
    <property type="match status" value="1"/>
</dbReference>
<comment type="caution">
    <text evidence="1">The sequence shown here is derived from an EMBL/GenBank/DDBJ whole genome shotgun (WGS) entry which is preliminary data.</text>
</comment>
<dbReference type="EMBL" id="BAAAVV010000001">
    <property type="protein sequence ID" value="GAA3154350.1"/>
    <property type="molecule type" value="Genomic_DNA"/>
</dbReference>
<gene>
    <name evidence="1" type="ORF">GCM10010531_01730</name>
</gene>
<organism evidence="1 2">
    <name type="scientific">Blastococcus jejuensis</name>
    <dbReference type="NCBI Taxonomy" id="351224"/>
    <lineage>
        <taxon>Bacteria</taxon>
        <taxon>Bacillati</taxon>
        <taxon>Actinomycetota</taxon>
        <taxon>Actinomycetes</taxon>
        <taxon>Geodermatophilales</taxon>
        <taxon>Geodermatophilaceae</taxon>
        <taxon>Blastococcus</taxon>
    </lineage>
</organism>